<dbReference type="SUPFAM" id="SSF55103">
    <property type="entry name" value="FAD-linked oxidases, C-terminal domain"/>
    <property type="match status" value="1"/>
</dbReference>
<evidence type="ECO:0000259" key="5">
    <source>
        <dbReference type="PROSITE" id="PS51387"/>
    </source>
</evidence>
<gene>
    <name evidence="6" type="ORF">EV191_10650</name>
</gene>
<dbReference type="InterPro" id="IPR006094">
    <property type="entry name" value="Oxid_FAD_bind_N"/>
</dbReference>
<keyword evidence="3" id="KW-0274">FAD</keyword>
<dbReference type="OrthoDB" id="9811557at2"/>
<dbReference type="Proteomes" id="UP000294911">
    <property type="component" value="Unassembled WGS sequence"/>
</dbReference>
<dbReference type="Gene3D" id="1.10.45.10">
    <property type="entry name" value="Vanillyl-alcohol Oxidase, Chain A, domain 4"/>
    <property type="match status" value="1"/>
</dbReference>
<evidence type="ECO:0000256" key="1">
    <source>
        <dbReference type="ARBA" id="ARBA00001974"/>
    </source>
</evidence>
<feature type="domain" description="FAD-binding PCMH-type" evidence="5">
    <location>
        <begin position="38"/>
        <end position="217"/>
    </location>
</feature>
<dbReference type="InterPro" id="IPR004113">
    <property type="entry name" value="FAD-bd_oxidored_4_C"/>
</dbReference>
<keyword evidence="2" id="KW-0285">Flavoprotein</keyword>
<evidence type="ECO:0000313" key="6">
    <source>
        <dbReference type="EMBL" id="TCP51886.1"/>
    </source>
</evidence>
<dbReference type="GO" id="GO:0071949">
    <property type="term" value="F:FAD binding"/>
    <property type="evidence" value="ECO:0007669"/>
    <property type="project" value="InterPro"/>
</dbReference>
<dbReference type="InterPro" id="IPR016171">
    <property type="entry name" value="Vanillyl_alc_oxidase_C-sub2"/>
</dbReference>
<proteinExistence type="predicted"/>
<dbReference type="AlphaFoldDB" id="A0A4V2STS3"/>
<sequence length="467" mass="49010">MANLDGFSDTLSGIVGTGQLLVGTDIPVEYARDEALEVQAQQPGWLVRPDDTEQVAAVIRAANEHGVPVTARGSGSGLSAGARPEPGGLVLSFERMNAILELDTENHVAVVQPGVTLGELEERTAEVGLVYPVYPGELGGSLGGNVNTNAGGMRAVRYGVTRQHVLGLQAVLGTGEVIRSGGKPVKVSSGYDLTQLIIGSEGTLAVVTEATVKLQPRLTRNATVLAPFADLDQVMHAVPRLLSSGVAPHILEYIDALTMGAITYTAELTLGIPDTVRDAAQAYLVVGLENREEDRLQGDIELVGELLGTLGAIEVYVPDGTNAHKLIEAREKAFWSAKAAGAHDIVDIVVPRAALPEFLAKARELAAAGGSGVVGCGHAGDGNVHLAVFQQDPRLRSALLRDMFAVAMTLGGAISGEHGLGTTKTPYFLELEDPTKIALMSRIKQAFDPRNILNPSVILGSPESDPR</sequence>
<evidence type="ECO:0000256" key="2">
    <source>
        <dbReference type="ARBA" id="ARBA00022630"/>
    </source>
</evidence>
<keyword evidence="4" id="KW-0560">Oxidoreductase</keyword>
<comment type="cofactor">
    <cofactor evidence="1">
        <name>FAD</name>
        <dbReference type="ChEBI" id="CHEBI:57692"/>
    </cofactor>
</comment>
<evidence type="ECO:0000313" key="7">
    <source>
        <dbReference type="Proteomes" id="UP000294911"/>
    </source>
</evidence>
<dbReference type="PANTHER" id="PTHR42934">
    <property type="entry name" value="GLYCOLATE OXIDASE SUBUNIT GLCD"/>
    <property type="match status" value="1"/>
</dbReference>
<keyword evidence="7" id="KW-1185">Reference proteome</keyword>
<dbReference type="RefSeq" id="WP_132877765.1">
    <property type="nucleotide sequence ID" value="NZ_SLXQ01000006.1"/>
</dbReference>
<evidence type="ECO:0000256" key="3">
    <source>
        <dbReference type="ARBA" id="ARBA00022827"/>
    </source>
</evidence>
<dbReference type="Pfam" id="PF01565">
    <property type="entry name" value="FAD_binding_4"/>
    <property type="match status" value="1"/>
</dbReference>
<accession>A0A4V2STS3</accession>
<dbReference type="InterPro" id="IPR016164">
    <property type="entry name" value="FAD-linked_Oxase-like_C"/>
</dbReference>
<organism evidence="6 7">
    <name type="scientific">Tamaricihabitans halophyticus</name>
    <dbReference type="NCBI Taxonomy" id="1262583"/>
    <lineage>
        <taxon>Bacteria</taxon>
        <taxon>Bacillati</taxon>
        <taxon>Actinomycetota</taxon>
        <taxon>Actinomycetes</taxon>
        <taxon>Pseudonocardiales</taxon>
        <taxon>Pseudonocardiaceae</taxon>
        <taxon>Tamaricihabitans</taxon>
    </lineage>
</organism>
<dbReference type="FunFam" id="1.10.45.10:FF:000001">
    <property type="entry name" value="D-lactate dehydrogenase mitochondrial"/>
    <property type="match status" value="1"/>
</dbReference>
<dbReference type="SUPFAM" id="SSF56176">
    <property type="entry name" value="FAD-binding/transporter-associated domain-like"/>
    <property type="match status" value="1"/>
</dbReference>
<dbReference type="GO" id="GO:0016491">
    <property type="term" value="F:oxidoreductase activity"/>
    <property type="evidence" value="ECO:0007669"/>
    <property type="project" value="UniProtKB-KW"/>
</dbReference>
<dbReference type="Gene3D" id="3.30.70.2740">
    <property type="match status" value="1"/>
</dbReference>
<dbReference type="PANTHER" id="PTHR42934:SF2">
    <property type="entry name" value="GLYCOLATE OXIDASE SUBUNIT GLCD"/>
    <property type="match status" value="1"/>
</dbReference>
<dbReference type="Gene3D" id="3.30.465.10">
    <property type="match status" value="1"/>
</dbReference>
<protein>
    <submittedName>
        <fullName evidence="6">Glycolate oxidase</fullName>
    </submittedName>
</protein>
<dbReference type="Pfam" id="PF02913">
    <property type="entry name" value="FAD-oxidase_C"/>
    <property type="match status" value="1"/>
</dbReference>
<dbReference type="PROSITE" id="PS51387">
    <property type="entry name" value="FAD_PCMH"/>
    <property type="match status" value="1"/>
</dbReference>
<dbReference type="InterPro" id="IPR016166">
    <property type="entry name" value="FAD-bd_PCMH"/>
</dbReference>
<reference evidence="6 7" key="1">
    <citation type="submission" date="2019-03" db="EMBL/GenBank/DDBJ databases">
        <title>Genomic Encyclopedia of Type Strains, Phase IV (KMG-IV): sequencing the most valuable type-strain genomes for metagenomic binning, comparative biology and taxonomic classification.</title>
        <authorList>
            <person name="Goeker M."/>
        </authorList>
    </citation>
    <scope>NUCLEOTIDE SEQUENCE [LARGE SCALE GENOMIC DNA]</scope>
    <source>
        <strain evidence="6 7">DSM 45765</strain>
    </source>
</reference>
<name>A0A4V2STS3_9PSEU</name>
<evidence type="ECO:0000256" key="4">
    <source>
        <dbReference type="ARBA" id="ARBA00023002"/>
    </source>
</evidence>
<dbReference type="InterPro" id="IPR016169">
    <property type="entry name" value="FAD-bd_PCMH_sub2"/>
</dbReference>
<dbReference type="InterPro" id="IPR036318">
    <property type="entry name" value="FAD-bd_PCMH-like_sf"/>
</dbReference>
<dbReference type="EMBL" id="SLXQ01000006">
    <property type="protein sequence ID" value="TCP51886.1"/>
    <property type="molecule type" value="Genomic_DNA"/>
</dbReference>
<comment type="caution">
    <text evidence="6">The sequence shown here is derived from an EMBL/GenBank/DDBJ whole genome shotgun (WGS) entry which is preliminary data.</text>
</comment>
<dbReference type="InterPro" id="IPR051914">
    <property type="entry name" value="FAD-linked_OxidoTrans_Type4"/>
</dbReference>